<evidence type="ECO:0000256" key="3">
    <source>
        <dbReference type="ARBA" id="ARBA00023125"/>
    </source>
</evidence>
<feature type="domain" description="HTH lysR-type" evidence="5">
    <location>
        <begin position="6"/>
        <end position="63"/>
    </location>
</feature>
<dbReference type="InterPro" id="IPR005119">
    <property type="entry name" value="LysR_subst-bd"/>
</dbReference>
<dbReference type="Pfam" id="PF03466">
    <property type="entry name" value="LysR_substrate"/>
    <property type="match status" value="1"/>
</dbReference>
<proteinExistence type="inferred from homology"/>
<dbReference type="AlphaFoldDB" id="A0A318JKS3"/>
<dbReference type="Gene3D" id="3.40.190.290">
    <property type="match status" value="1"/>
</dbReference>
<sequence>MKQARTTWEQWQVLQCIVSEGGFAQAAKAMHRSQSSVSYMVAQLQEQLGVALLQAQGRRMVLTAAGEVLLRDAQNVLAASLRLEEKARSLLQGWEAEVRLAVDSLFPTPALLPALGQFASHCPSTRLQMHEVVMSGADDALHGGQVELAVAGRVPQGFLGDWLLDAEFVACAAPQHPLHALGRPLGMDDLQQQVQVVLRDSGQRQPRDEGWLGAWQRWTVSQPETAIAAVEQGFAFGWLAWHRIADSVAAGRLKPLPLAHGALRKAGLYLVLADPPAAGPATLQLADCLRAEAARWRAQYQAYPATQGAK</sequence>
<dbReference type="Gene3D" id="1.10.10.10">
    <property type="entry name" value="Winged helix-like DNA-binding domain superfamily/Winged helix DNA-binding domain"/>
    <property type="match status" value="1"/>
</dbReference>
<comment type="similarity">
    <text evidence="1">Belongs to the LysR transcriptional regulatory family.</text>
</comment>
<organism evidence="6 7">
    <name type="scientific">Aquitalea magnusonii</name>
    <dbReference type="NCBI Taxonomy" id="332411"/>
    <lineage>
        <taxon>Bacteria</taxon>
        <taxon>Pseudomonadati</taxon>
        <taxon>Pseudomonadota</taxon>
        <taxon>Betaproteobacteria</taxon>
        <taxon>Neisseriales</taxon>
        <taxon>Chromobacteriaceae</taxon>
        <taxon>Aquitalea</taxon>
    </lineage>
</organism>
<evidence type="ECO:0000313" key="7">
    <source>
        <dbReference type="Proteomes" id="UP000248395"/>
    </source>
</evidence>
<evidence type="ECO:0000256" key="1">
    <source>
        <dbReference type="ARBA" id="ARBA00009437"/>
    </source>
</evidence>
<dbReference type="InterPro" id="IPR036390">
    <property type="entry name" value="WH_DNA-bd_sf"/>
</dbReference>
<dbReference type="Proteomes" id="UP000248395">
    <property type="component" value="Unassembled WGS sequence"/>
</dbReference>
<dbReference type="RefSeq" id="WP_059284561.1">
    <property type="nucleotide sequence ID" value="NZ_LNQU01000003.1"/>
</dbReference>
<dbReference type="Pfam" id="PF00126">
    <property type="entry name" value="HTH_1"/>
    <property type="match status" value="1"/>
</dbReference>
<dbReference type="InterPro" id="IPR036388">
    <property type="entry name" value="WH-like_DNA-bd_sf"/>
</dbReference>
<reference evidence="6 7" key="1">
    <citation type="submission" date="2018-05" db="EMBL/GenBank/DDBJ databases">
        <title>Genomic Encyclopedia of Type Strains, Phase IV (KMG-IV): sequencing the most valuable type-strain genomes for metagenomic binning, comparative biology and taxonomic classification.</title>
        <authorList>
            <person name="Goeker M."/>
        </authorList>
    </citation>
    <scope>NUCLEOTIDE SEQUENCE [LARGE SCALE GENOMIC DNA]</scope>
    <source>
        <strain evidence="6 7">DSM 25134</strain>
    </source>
</reference>
<evidence type="ECO:0000259" key="5">
    <source>
        <dbReference type="PROSITE" id="PS50931"/>
    </source>
</evidence>
<dbReference type="EMBL" id="QJKC01000006">
    <property type="protein sequence ID" value="PXX48729.1"/>
    <property type="molecule type" value="Genomic_DNA"/>
</dbReference>
<name>A0A318JKS3_9NEIS</name>
<dbReference type="GO" id="GO:0000976">
    <property type="term" value="F:transcription cis-regulatory region binding"/>
    <property type="evidence" value="ECO:0007669"/>
    <property type="project" value="TreeGrafter"/>
</dbReference>
<dbReference type="PROSITE" id="PS50931">
    <property type="entry name" value="HTH_LYSR"/>
    <property type="match status" value="1"/>
</dbReference>
<dbReference type="InterPro" id="IPR000847">
    <property type="entry name" value="LysR_HTH_N"/>
</dbReference>
<dbReference type="GO" id="GO:0003700">
    <property type="term" value="F:DNA-binding transcription factor activity"/>
    <property type="evidence" value="ECO:0007669"/>
    <property type="project" value="InterPro"/>
</dbReference>
<evidence type="ECO:0000256" key="4">
    <source>
        <dbReference type="ARBA" id="ARBA00023163"/>
    </source>
</evidence>
<accession>A0A318JKS3</accession>
<dbReference type="OrthoDB" id="196624at2"/>
<keyword evidence="7" id="KW-1185">Reference proteome</keyword>
<protein>
    <submittedName>
        <fullName evidence="6">DNA-binding transcriptional LysR family regulator</fullName>
    </submittedName>
</protein>
<comment type="caution">
    <text evidence="6">The sequence shown here is derived from an EMBL/GenBank/DDBJ whole genome shotgun (WGS) entry which is preliminary data.</text>
</comment>
<keyword evidence="2" id="KW-0805">Transcription regulation</keyword>
<evidence type="ECO:0000313" key="6">
    <source>
        <dbReference type="EMBL" id="PXX48729.1"/>
    </source>
</evidence>
<dbReference type="SUPFAM" id="SSF53850">
    <property type="entry name" value="Periplasmic binding protein-like II"/>
    <property type="match status" value="1"/>
</dbReference>
<dbReference type="SUPFAM" id="SSF46785">
    <property type="entry name" value="Winged helix' DNA-binding domain"/>
    <property type="match status" value="1"/>
</dbReference>
<dbReference type="PANTHER" id="PTHR30126:SF88">
    <property type="entry name" value="TRANSCRIPTIONAL REGULATOR-RELATED"/>
    <property type="match status" value="1"/>
</dbReference>
<gene>
    <name evidence="6" type="ORF">DFR38_106104</name>
</gene>
<dbReference type="PANTHER" id="PTHR30126">
    <property type="entry name" value="HTH-TYPE TRANSCRIPTIONAL REGULATOR"/>
    <property type="match status" value="1"/>
</dbReference>
<evidence type="ECO:0000256" key="2">
    <source>
        <dbReference type="ARBA" id="ARBA00023015"/>
    </source>
</evidence>
<keyword evidence="3 6" id="KW-0238">DNA-binding</keyword>
<keyword evidence="4" id="KW-0804">Transcription</keyword>